<gene>
    <name evidence="1" type="ORF">TAT_000375200</name>
    <name evidence="2" type="ORF">TAV_000375100</name>
</gene>
<sequence>MLYKEWIVEDIKWCLENGILRNTSNTLAGISEVKTHSKSEIKLTFSKLLEQLFESKIFNEDVKNNVEINVPLEILKAEAQKESTISKSLENVTKQLRNLIKSFQVRRFTEINFFYSFICDLMELRKFNENNFKNVLNSTFDKLLTKKEFFMIRIFVTLVIKILKLAVLNLENTKKVNLKINGRWLDSIIIDNELVKLLHNGSVSGIYSRMKQVAFENWGNLNDLDNTYQENNRLENKLFTGFNTVKATLMCELRNLSIWRQIIFTRILNHLSNQILNEEIGYFNLSELKLNTLWNLILESIVESEIVTLHCDNIILMKNLHKMKNRNFNVYRLLIILKYMDSCTENLDDLENTIIYLNKKCNGKLEYKTGMKMWRSMDLRISQVRISD</sequence>
<evidence type="ECO:0000313" key="1">
    <source>
        <dbReference type="EMBL" id="SVP94995.1"/>
    </source>
</evidence>
<accession>A0A3B0MZB2</accession>
<dbReference type="AlphaFoldDB" id="A0A3B0MZB2"/>
<dbReference type="EMBL" id="UIVS01000004">
    <property type="protein sequence ID" value="SVP95587.1"/>
    <property type="molecule type" value="Genomic_DNA"/>
</dbReference>
<dbReference type="VEuPathDB" id="PiroplasmaDB:TA11315"/>
<dbReference type="EMBL" id="UIVT01000004">
    <property type="protein sequence ID" value="SVP94995.1"/>
    <property type="molecule type" value="Genomic_DNA"/>
</dbReference>
<proteinExistence type="predicted"/>
<evidence type="ECO:0000313" key="2">
    <source>
        <dbReference type="EMBL" id="SVP95587.1"/>
    </source>
</evidence>
<name>A0A3B0MZB2_THEAN</name>
<organism evidence="1">
    <name type="scientific">Theileria annulata</name>
    <dbReference type="NCBI Taxonomy" id="5874"/>
    <lineage>
        <taxon>Eukaryota</taxon>
        <taxon>Sar</taxon>
        <taxon>Alveolata</taxon>
        <taxon>Apicomplexa</taxon>
        <taxon>Aconoidasida</taxon>
        <taxon>Piroplasmida</taxon>
        <taxon>Theileriidae</taxon>
        <taxon>Theileria</taxon>
    </lineage>
</organism>
<reference evidence="1" key="1">
    <citation type="submission" date="2018-07" db="EMBL/GenBank/DDBJ databases">
        <authorList>
            <person name="Quirk P.G."/>
            <person name="Krulwich T.A."/>
        </authorList>
    </citation>
    <scope>NUCLEOTIDE SEQUENCE</scope>
    <source>
        <strain evidence="1">Anand</strain>
    </source>
</reference>
<protein>
    <submittedName>
        <fullName evidence="1">Uncharacterized protein</fullName>
    </submittedName>
</protein>